<keyword evidence="5" id="KW-0539">Nucleus</keyword>
<dbReference type="GO" id="GO:0000428">
    <property type="term" value="C:DNA-directed RNA polymerase complex"/>
    <property type="evidence" value="ECO:0007669"/>
    <property type="project" value="UniProtKB-KW"/>
</dbReference>
<evidence type="ECO:0000313" key="7">
    <source>
        <dbReference type="EMBL" id="OAA71278.1"/>
    </source>
</evidence>
<name>A0A168CEF1_CORFA</name>
<feature type="region of interest" description="Disordered" evidence="6">
    <location>
        <begin position="1"/>
        <end position="22"/>
    </location>
</feature>
<reference evidence="7 8" key="1">
    <citation type="journal article" date="2016" name="Genome Biol. Evol.">
        <title>Divergent and convergent evolution of fungal pathogenicity.</title>
        <authorList>
            <person name="Shang Y."/>
            <person name="Xiao G."/>
            <person name="Zheng P."/>
            <person name="Cen K."/>
            <person name="Zhan S."/>
            <person name="Wang C."/>
        </authorList>
    </citation>
    <scope>NUCLEOTIDE SEQUENCE [LARGE SCALE GENOMIC DNA]</scope>
    <source>
        <strain evidence="7 8">ARSEF 2679</strain>
    </source>
</reference>
<dbReference type="Pfam" id="PF06870">
    <property type="entry name" value="RNA_pol_I_A49"/>
    <property type="match status" value="1"/>
</dbReference>
<gene>
    <name evidence="7" type="ORF">ISF_01829</name>
</gene>
<dbReference type="RefSeq" id="XP_018707159.1">
    <property type="nucleotide sequence ID" value="XM_018845436.1"/>
</dbReference>
<comment type="similarity">
    <text evidence="2">Belongs to the eukaryotic RPA49/POLR1E RNA polymerase subunit family.</text>
</comment>
<dbReference type="OrthoDB" id="532500at2759"/>
<evidence type="ECO:0000256" key="5">
    <source>
        <dbReference type="ARBA" id="ARBA00023242"/>
    </source>
</evidence>
<evidence type="ECO:0000256" key="1">
    <source>
        <dbReference type="ARBA" id="ARBA00004604"/>
    </source>
</evidence>
<keyword evidence="3" id="KW-0240">DNA-directed RNA polymerase</keyword>
<keyword evidence="8" id="KW-1185">Reference proteome</keyword>
<dbReference type="GO" id="GO:0005730">
    <property type="term" value="C:nucleolus"/>
    <property type="evidence" value="ECO:0007669"/>
    <property type="project" value="UniProtKB-SubCell"/>
</dbReference>
<dbReference type="PANTHER" id="PTHR14440">
    <property type="entry name" value="DNA-DIRECTED RNA POLYMERASE I SUBUNIT RPA49"/>
    <property type="match status" value="1"/>
</dbReference>
<organism evidence="7 8">
    <name type="scientific">Cordyceps fumosorosea (strain ARSEF 2679)</name>
    <name type="common">Isaria fumosorosea</name>
    <dbReference type="NCBI Taxonomy" id="1081104"/>
    <lineage>
        <taxon>Eukaryota</taxon>
        <taxon>Fungi</taxon>
        <taxon>Dikarya</taxon>
        <taxon>Ascomycota</taxon>
        <taxon>Pezizomycotina</taxon>
        <taxon>Sordariomycetes</taxon>
        <taxon>Hypocreomycetidae</taxon>
        <taxon>Hypocreales</taxon>
        <taxon>Cordycipitaceae</taxon>
        <taxon>Cordyceps</taxon>
    </lineage>
</organism>
<dbReference type="GeneID" id="30018121"/>
<keyword evidence="4" id="KW-0804">Transcription</keyword>
<comment type="caution">
    <text evidence="7">The sequence shown here is derived from an EMBL/GenBank/DDBJ whole genome shotgun (WGS) entry which is preliminary data.</text>
</comment>
<dbReference type="EMBL" id="AZHB01000003">
    <property type="protein sequence ID" value="OAA71278.1"/>
    <property type="molecule type" value="Genomic_DNA"/>
</dbReference>
<dbReference type="STRING" id="1081104.A0A168CEF1"/>
<dbReference type="Proteomes" id="UP000076744">
    <property type="component" value="Unassembled WGS sequence"/>
</dbReference>
<accession>A0A168CEF1</accession>
<comment type="subcellular location">
    <subcellularLocation>
        <location evidence="1">Nucleus</location>
        <location evidence="1">Nucleolus</location>
    </subcellularLocation>
</comment>
<dbReference type="GO" id="GO:0003677">
    <property type="term" value="F:DNA binding"/>
    <property type="evidence" value="ECO:0007669"/>
    <property type="project" value="InterPro"/>
</dbReference>
<protein>
    <submittedName>
        <fullName evidence="7">RNA polymerase I associated factor</fullName>
    </submittedName>
</protein>
<evidence type="ECO:0000256" key="4">
    <source>
        <dbReference type="ARBA" id="ARBA00023163"/>
    </source>
</evidence>
<feature type="compositionally biased region" description="Basic residues" evidence="6">
    <location>
        <begin position="1"/>
        <end position="10"/>
    </location>
</feature>
<evidence type="ECO:0000256" key="2">
    <source>
        <dbReference type="ARBA" id="ARBA00009430"/>
    </source>
</evidence>
<dbReference type="InterPro" id="IPR009668">
    <property type="entry name" value="RNA_pol-assoc_fac_A49-like"/>
</dbReference>
<evidence type="ECO:0000256" key="3">
    <source>
        <dbReference type="ARBA" id="ARBA00022478"/>
    </source>
</evidence>
<dbReference type="GO" id="GO:0006351">
    <property type="term" value="P:DNA-templated transcription"/>
    <property type="evidence" value="ECO:0007669"/>
    <property type="project" value="InterPro"/>
</dbReference>
<evidence type="ECO:0000313" key="8">
    <source>
        <dbReference type="Proteomes" id="UP000076744"/>
    </source>
</evidence>
<sequence length="435" mass="49111">MARADGKKRKAPADSAVKSTKRVAVDGRPTKLKVTKVIESGSQVPLFYDAPELEVPADLVFHERDPKSDERAKQVFERERVWTARSHPVMNYTLREVEEPGLTYWLGIVDPKTGEVELIRSKRAELTTVVRARDRPAEATEEKGASKSMLDLKADLSQTFGTKKAKKAIEQRVLNAIPSQKKANGQTIEMDDASRAILQSVGENVADMSTQQQLQAVVDEAKPRPIANVDADDIQDVYAPGAIIGDDILQMLPIREWQEKARRKENIQTTSRYVAARISALAANDAAEERLRVLRYLSFALAFYRETKSSKKREASVPTREKLRESLAPAPEAVIENLRRKFSDRGQIRKFHTELLITHICAFACIVDNFEVATHELQLDLGIDDKTMNQYFREIGARIKPVSGREHGGRATSVARMTLPLEFPKQRKMKQKQRR</sequence>
<proteinExistence type="inferred from homology"/>
<dbReference type="AlphaFoldDB" id="A0A168CEF1"/>
<evidence type="ECO:0000256" key="6">
    <source>
        <dbReference type="SAM" id="MobiDB-lite"/>
    </source>
</evidence>